<organism evidence="1">
    <name type="scientific">Metamycoplasma arthritidis</name>
    <name type="common">Mycoplasma arthritidis</name>
    <dbReference type="NCBI Taxonomy" id="2111"/>
    <lineage>
        <taxon>Bacteria</taxon>
        <taxon>Bacillati</taxon>
        <taxon>Mycoplasmatota</taxon>
        <taxon>Mycoplasmoidales</taxon>
        <taxon>Metamycoplasmataceae</taxon>
        <taxon>Metamycoplasma</taxon>
    </lineage>
</organism>
<reference evidence="1" key="1">
    <citation type="journal article" date="2004" name="Plasmid">
        <title>Mycoplasma arthritidis bacteriophage MAV1 prophage integration, deletions, and strain-related polymorphisms.</title>
        <authorList>
            <person name="Washburn L.R."/>
            <person name="Miller E.J."/>
            <person name="Mukherjee S."/>
            <person name="Dannenbring D."/>
        </authorList>
    </citation>
    <scope>NUCLEOTIDE SEQUENCE</scope>
    <source>
        <strain evidence="1">158p10</strain>
    </source>
</reference>
<evidence type="ECO:0000313" key="1">
    <source>
        <dbReference type="EMBL" id="AAT66135.1"/>
    </source>
</evidence>
<proteinExistence type="predicted"/>
<sequence>MNREKTLEFLEIKLEDFDTNFQGLSGQFFIPRKLWKFLEYKDEHRPSDIENAFKWMAGSILSQINTLLGGRIFAYMEIAKTLESFTKLVGKTRVKNLKLAIYEEISHRILSNSFPEFANEQNIITSNLSKIGNPRDYTSLENYLCPAAAMLIINSAWHKLDLALASDKLQEASEHIDDKIKQAKENINKNVEQITKTIIKRLDETDEFLSDTNLFLSTPADLPNKHIYIDLDTGQDDAVIELENPDAKMSTTVYTGGVNFKDWNKTGDKEKSETMHLDISKIKKWDETVQKTKLLSKDVLELQNHNDFNTNKKITLAADDDGPEIFLKEPGIGATVAIRSNSITFSQEQPTETLLTKFGPEDIDKWNQTTKELKELKKNWIIKKSEIYDIIKIEMEVIEDPHNLIPKSRIDEFNERCKFVLLRDKYVPKFSIPNVDICYDGNKYKFSSQLYFNRSAAMYVDVYEHFNYSHAKYEISKDEEEIALYVKKGTSKESPTLFSFQKLVDGYVLAYKIKLKITHPYG</sequence>
<name>E2PTW7_METAT</name>
<dbReference type="EMBL" id="AY544192">
    <property type="protein sequence ID" value="AAT66135.1"/>
    <property type="molecule type" value="Genomic_DNA"/>
</dbReference>
<dbReference type="AlphaFoldDB" id="E2PTW7"/>
<accession>E2PTW7</accession>
<protein>
    <submittedName>
        <fullName evidence="1">HtpB</fullName>
    </submittedName>
</protein>